<proteinExistence type="predicted"/>
<name>A0A5C3LNN0_9AGAR</name>
<evidence type="ECO:0008006" key="3">
    <source>
        <dbReference type="Google" id="ProtNLM"/>
    </source>
</evidence>
<evidence type="ECO:0000313" key="1">
    <source>
        <dbReference type="EMBL" id="TFK33918.1"/>
    </source>
</evidence>
<dbReference type="EMBL" id="ML213639">
    <property type="protein sequence ID" value="TFK33918.1"/>
    <property type="molecule type" value="Genomic_DNA"/>
</dbReference>
<dbReference type="Gene3D" id="3.30.420.10">
    <property type="entry name" value="Ribonuclease H-like superfamily/Ribonuclease H"/>
    <property type="match status" value="1"/>
</dbReference>
<dbReference type="GO" id="GO:0003676">
    <property type="term" value="F:nucleic acid binding"/>
    <property type="evidence" value="ECO:0007669"/>
    <property type="project" value="InterPro"/>
</dbReference>
<gene>
    <name evidence="1" type="ORF">BDQ12DRAFT_614387</name>
</gene>
<dbReference type="STRING" id="68775.A0A5C3LNN0"/>
<accession>A0A5C3LNN0</accession>
<dbReference type="InterPro" id="IPR036397">
    <property type="entry name" value="RNaseH_sf"/>
</dbReference>
<reference evidence="1 2" key="1">
    <citation type="journal article" date="2019" name="Nat. Ecol. Evol.">
        <title>Megaphylogeny resolves global patterns of mushroom evolution.</title>
        <authorList>
            <person name="Varga T."/>
            <person name="Krizsan K."/>
            <person name="Foldi C."/>
            <person name="Dima B."/>
            <person name="Sanchez-Garcia M."/>
            <person name="Sanchez-Ramirez S."/>
            <person name="Szollosi G.J."/>
            <person name="Szarkandi J.G."/>
            <person name="Papp V."/>
            <person name="Albert L."/>
            <person name="Andreopoulos W."/>
            <person name="Angelini C."/>
            <person name="Antonin V."/>
            <person name="Barry K.W."/>
            <person name="Bougher N.L."/>
            <person name="Buchanan P."/>
            <person name="Buyck B."/>
            <person name="Bense V."/>
            <person name="Catcheside P."/>
            <person name="Chovatia M."/>
            <person name="Cooper J."/>
            <person name="Damon W."/>
            <person name="Desjardin D."/>
            <person name="Finy P."/>
            <person name="Geml J."/>
            <person name="Haridas S."/>
            <person name="Hughes K."/>
            <person name="Justo A."/>
            <person name="Karasinski D."/>
            <person name="Kautmanova I."/>
            <person name="Kiss B."/>
            <person name="Kocsube S."/>
            <person name="Kotiranta H."/>
            <person name="LaButti K.M."/>
            <person name="Lechner B.E."/>
            <person name="Liimatainen K."/>
            <person name="Lipzen A."/>
            <person name="Lukacs Z."/>
            <person name="Mihaltcheva S."/>
            <person name="Morgado L.N."/>
            <person name="Niskanen T."/>
            <person name="Noordeloos M.E."/>
            <person name="Ohm R.A."/>
            <person name="Ortiz-Santana B."/>
            <person name="Ovrebo C."/>
            <person name="Racz N."/>
            <person name="Riley R."/>
            <person name="Savchenko A."/>
            <person name="Shiryaev A."/>
            <person name="Soop K."/>
            <person name="Spirin V."/>
            <person name="Szebenyi C."/>
            <person name="Tomsovsky M."/>
            <person name="Tulloss R.E."/>
            <person name="Uehling J."/>
            <person name="Grigoriev I.V."/>
            <person name="Vagvolgyi C."/>
            <person name="Papp T."/>
            <person name="Martin F.M."/>
            <person name="Miettinen O."/>
            <person name="Hibbett D.S."/>
            <person name="Nagy L.G."/>
        </authorList>
    </citation>
    <scope>NUCLEOTIDE SEQUENCE [LARGE SCALE GENOMIC DNA]</scope>
    <source>
        <strain evidence="1 2">CBS 166.37</strain>
    </source>
</reference>
<dbReference type="Proteomes" id="UP000308652">
    <property type="component" value="Unassembled WGS sequence"/>
</dbReference>
<organism evidence="1 2">
    <name type="scientific">Crucibulum laeve</name>
    <dbReference type="NCBI Taxonomy" id="68775"/>
    <lineage>
        <taxon>Eukaryota</taxon>
        <taxon>Fungi</taxon>
        <taxon>Dikarya</taxon>
        <taxon>Basidiomycota</taxon>
        <taxon>Agaricomycotina</taxon>
        <taxon>Agaricomycetes</taxon>
        <taxon>Agaricomycetidae</taxon>
        <taxon>Agaricales</taxon>
        <taxon>Agaricineae</taxon>
        <taxon>Nidulariaceae</taxon>
        <taxon>Crucibulum</taxon>
    </lineage>
</organism>
<protein>
    <recommendedName>
        <fullName evidence="3">DDE-1 domain-containing protein</fullName>
    </recommendedName>
</protein>
<dbReference type="AlphaFoldDB" id="A0A5C3LNN0"/>
<sequence>MRETVCIFNTAHLCIFLPKFHCELNFIEFSCGPVKRYLQENCNYTFDTLKENILKALASVNFSTIRKWVHQMVHWMDAYCTGLSTQAAQNQIKEFSSAKYHSH</sequence>
<keyword evidence="2" id="KW-1185">Reference proteome</keyword>
<evidence type="ECO:0000313" key="2">
    <source>
        <dbReference type="Proteomes" id="UP000308652"/>
    </source>
</evidence>
<dbReference type="OrthoDB" id="2449121at2759"/>